<evidence type="ECO:0000256" key="13">
    <source>
        <dbReference type="SAM" id="MobiDB-lite"/>
    </source>
</evidence>
<accession>A0ABD3HZM2</accession>
<feature type="compositionally biased region" description="Basic and acidic residues" evidence="13">
    <location>
        <begin position="1"/>
        <end position="16"/>
    </location>
</feature>
<keyword evidence="9" id="KW-0229">DNA integration</keyword>
<dbReference type="FunFam" id="3.30.70.270:FF:000020">
    <property type="entry name" value="Transposon Tf2-6 polyprotein-like Protein"/>
    <property type="match status" value="1"/>
</dbReference>
<dbReference type="InterPro" id="IPR001969">
    <property type="entry name" value="Aspartic_peptidase_AS"/>
</dbReference>
<dbReference type="SMART" id="SM00343">
    <property type="entry name" value="ZnF_C2HC"/>
    <property type="match status" value="1"/>
</dbReference>
<dbReference type="InterPro" id="IPR005162">
    <property type="entry name" value="Retrotrans_gag_dom"/>
</dbReference>
<dbReference type="Pfam" id="PF00098">
    <property type="entry name" value="zf-CCHC"/>
    <property type="match status" value="1"/>
</dbReference>
<dbReference type="CDD" id="cd00303">
    <property type="entry name" value="retropepsin_like"/>
    <property type="match status" value="1"/>
</dbReference>
<evidence type="ECO:0000313" key="16">
    <source>
        <dbReference type="Proteomes" id="UP001633002"/>
    </source>
</evidence>
<keyword evidence="1" id="KW-0645">Protease</keyword>
<dbReference type="Pfam" id="PF13650">
    <property type="entry name" value="Asp_protease_2"/>
    <property type="match status" value="1"/>
</dbReference>
<evidence type="ECO:0000256" key="6">
    <source>
        <dbReference type="ARBA" id="ARBA00022759"/>
    </source>
</evidence>
<name>A0ABD3HZM2_9MARC</name>
<dbReference type="InterPro" id="IPR021109">
    <property type="entry name" value="Peptidase_aspartic_dom_sf"/>
</dbReference>
<evidence type="ECO:0000256" key="3">
    <source>
        <dbReference type="ARBA" id="ARBA00022695"/>
    </source>
</evidence>
<feature type="compositionally biased region" description="Polar residues" evidence="13">
    <location>
        <begin position="290"/>
        <end position="308"/>
    </location>
</feature>
<keyword evidence="16" id="KW-1185">Reference proteome</keyword>
<proteinExistence type="predicted"/>
<keyword evidence="4" id="KW-0540">Nuclease</keyword>
<evidence type="ECO:0000256" key="12">
    <source>
        <dbReference type="PROSITE-ProRule" id="PRU00047"/>
    </source>
</evidence>
<keyword evidence="12" id="KW-0863">Zinc-finger</keyword>
<dbReference type="GO" id="GO:0003677">
    <property type="term" value="F:DNA binding"/>
    <property type="evidence" value="ECO:0007669"/>
    <property type="project" value="UniProtKB-KW"/>
</dbReference>
<evidence type="ECO:0000259" key="14">
    <source>
        <dbReference type="PROSITE" id="PS50158"/>
    </source>
</evidence>
<dbReference type="Pfam" id="PF03732">
    <property type="entry name" value="Retrotrans_gag"/>
    <property type="match status" value="1"/>
</dbReference>
<dbReference type="InterPro" id="IPR001878">
    <property type="entry name" value="Znf_CCHC"/>
</dbReference>
<feature type="compositionally biased region" description="Polar residues" evidence="13">
    <location>
        <begin position="272"/>
        <end position="282"/>
    </location>
</feature>
<keyword evidence="2" id="KW-0808">Transferase</keyword>
<dbReference type="Proteomes" id="UP001633002">
    <property type="component" value="Unassembled WGS sequence"/>
</dbReference>
<dbReference type="PROSITE" id="PS00141">
    <property type="entry name" value="ASP_PROTEASE"/>
    <property type="match status" value="1"/>
</dbReference>
<feature type="domain" description="CCHC-type" evidence="14">
    <location>
        <begin position="329"/>
        <end position="343"/>
    </location>
</feature>
<keyword evidence="6" id="KW-0255">Endonuclease</keyword>
<reference evidence="15 16" key="1">
    <citation type="submission" date="2024-09" db="EMBL/GenBank/DDBJ databases">
        <title>Chromosome-scale assembly of Riccia sorocarpa.</title>
        <authorList>
            <person name="Paukszto L."/>
        </authorList>
    </citation>
    <scope>NUCLEOTIDE SEQUENCE [LARGE SCALE GENOMIC DNA]</scope>
    <source>
        <strain evidence="15">LP-2024</strain>
        <tissue evidence="15">Aerial parts of the thallus</tissue>
    </source>
</reference>
<dbReference type="InterPro" id="IPR036875">
    <property type="entry name" value="Znf_CCHC_sf"/>
</dbReference>
<feature type="compositionally biased region" description="Polar residues" evidence="13">
    <location>
        <begin position="248"/>
        <end position="261"/>
    </location>
</feature>
<keyword evidence="4" id="KW-0378">Hydrolase</keyword>
<dbReference type="GO" id="GO:0008270">
    <property type="term" value="F:zinc ion binding"/>
    <property type="evidence" value="ECO:0007669"/>
    <property type="project" value="UniProtKB-KW"/>
</dbReference>
<dbReference type="PANTHER" id="PTHR37984">
    <property type="entry name" value="PROTEIN CBG26694"/>
    <property type="match status" value="1"/>
</dbReference>
<dbReference type="GO" id="GO:0004190">
    <property type="term" value="F:aspartic-type endopeptidase activity"/>
    <property type="evidence" value="ECO:0007669"/>
    <property type="project" value="UniProtKB-KW"/>
</dbReference>
<evidence type="ECO:0000313" key="15">
    <source>
        <dbReference type="EMBL" id="KAL3696411.1"/>
    </source>
</evidence>
<protein>
    <recommendedName>
        <fullName evidence="14">CCHC-type domain-containing protein</fullName>
    </recommendedName>
</protein>
<evidence type="ECO:0000256" key="9">
    <source>
        <dbReference type="ARBA" id="ARBA00022908"/>
    </source>
</evidence>
<evidence type="ECO:0000256" key="2">
    <source>
        <dbReference type="ARBA" id="ARBA00022679"/>
    </source>
</evidence>
<dbReference type="GO" id="GO:0015074">
    <property type="term" value="P:DNA integration"/>
    <property type="evidence" value="ECO:0007669"/>
    <property type="project" value="UniProtKB-KW"/>
</dbReference>
<dbReference type="PANTHER" id="PTHR37984:SF5">
    <property type="entry name" value="PROTEIN NYNRIN-LIKE"/>
    <property type="match status" value="1"/>
</dbReference>
<keyword evidence="12" id="KW-0479">Metal-binding</keyword>
<comment type="caution">
    <text evidence="15">The sequence shown here is derived from an EMBL/GenBank/DDBJ whole genome shotgun (WGS) entry which is preliminary data.</text>
</comment>
<dbReference type="Pfam" id="PF17919">
    <property type="entry name" value="RT_RNaseH_2"/>
    <property type="match status" value="1"/>
</dbReference>
<feature type="region of interest" description="Disordered" evidence="13">
    <location>
        <begin position="1"/>
        <end position="68"/>
    </location>
</feature>
<dbReference type="Gene3D" id="3.30.70.270">
    <property type="match status" value="1"/>
</dbReference>
<dbReference type="GO" id="GO:0016779">
    <property type="term" value="F:nucleotidyltransferase activity"/>
    <property type="evidence" value="ECO:0007669"/>
    <property type="project" value="UniProtKB-KW"/>
</dbReference>
<dbReference type="InterPro" id="IPR043502">
    <property type="entry name" value="DNA/RNA_pol_sf"/>
</dbReference>
<keyword evidence="10" id="KW-0238">DNA-binding</keyword>
<dbReference type="SUPFAM" id="SSF50630">
    <property type="entry name" value="Acid proteases"/>
    <property type="match status" value="1"/>
</dbReference>
<keyword evidence="8" id="KW-0694">RNA-binding</keyword>
<evidence type="ECO:0000256" key="1">
    <source>
        <dbReference type="ARBA" id="ARBA00022670"/>
    </source>
</evidence>
<organism evidence="15 16">
    <name type="scientific">Riccia sorocarpa</name>
    <dbReference type="NCBI Taxonomy" id="122646"/>
    <lineage>
        <taxon>Eukaryota</taxon>
        <taxon>Viridiplantae</taxon>
        <taxon>Streptophyta</taxon>
        <taxon>Embryophyta</taxon>
        <taxon>Marchantiophyta</taxon>
        <taxon>Marchantiopsida</taxon>
        <taxon>Marchantiidae</taxon>
        <taxon>Marchantiales</taxon>
        <taxon>Ricciaceae</taxon>
        <taxon>Riccia</taxon>
    </lineage>
</organism>
<keyword evidence="7" id="KW-0460">Magnesium</keyword>
<dbReference type="InterPro" id="IPR043128">
    <property type="entry name" value="Rev_trsase/Diguanyl_cyclase"/>
</dbReference>
<dbReference type="InterPro" id="IPR050951">
    <property type="entry name" value="Retrovirus_Pol_polyprotein"/>
</dbReference>
<dbReference type="GO" id="GO:0004519">
    <property type="term" value="F:endonuclease activity"/>
    <property type="evidence" value="ECO:0007669"/>
    <property type="project" value="UniProtKB-KW"/>
</dbReference>
<evidence type="ECO:0000256" key="7">
    <source>
        <dbReference type="ARBA" id="ARBA00022842"/>
    </source>
</evidence>
<dbReference type="Gene3D" id="2.40.70.10">
    <property type="entry name" value="Acid Proteases"/>
    <property type="match status" value="1"/>
</dbReference>
<dbReference type="InterPro" id="IPR041577">
    <property type="entry name" value="RT_RNaseH_2"/>
</dbReference>
<keyword evidence="12" id="KW-0862">Zinc</keyword>
<dbReference type="PROSITE" id="PS50158">
    <property type="entry name" value="ZF_CCHC"/>
    <property type="match status" value="1"/>
</dbReference>
<gene>
    <name evidence="15" type="ORF">R1sor_010487</name>
</gene>
<evidence type="ECO:0000256" key="11">
    <source>
        <dbReference type="ARBA" id="ARBA00023268"/>
    </source>
</evidence>
<feature type="region of interest" description="Disordered" evidence="13">
    <location>
        <begin position="357"/>
        <end position="387"/>
    </location>
</feature>
<dbReference type="GO" id="GO:0003723">
    <property type="term" value="F:RNA binding"/>
    <property type="evidence" value="ECO:0007669"/>
    <property type="project" value="UniProtKB-KW"/>
</dbReference>
<dbReference type="SUPFAM" id="SSF57756">
    <property type="entry name" value="Retrovirus zinc finger-like domains"/>
    <property type="match status" value="1"/>
</dbReference>
<evidence type="ECO:0000256" key="4">
    <source>
        <dbReference type="ARBA" id="ARBA00022722"/>
    </source>
</evidence>
<evidence type="ECO:0000256" key="5">
    <source>
        <dbReference type="ARBA" id="ARBA00022750"/>
    </source>
</evidence>
<keyword evidence="5" id="KW-0064">Aspartyl protease</keyword>
<dbReference type="AlphaFoldDB" id="A0ABD3HZM2"/>
<dbReference type="Gene3D" id="4.10.60.10">
    <property type="entry name" value="Zinc finger, CCHC-type"/>
    <property type="match status" value="1"/>
</dbReference>
<dbReference type="GO" id="GO:0006508">
    <property type="term" value="P:proteolysis"/>
    <property type="evidence" value="ECO:0007669"/>
    <property type="project" value="UniProtKB-KW"/>
</dbReference>
<keyword evidence="11" id="KW-0511">Multifunctional enzyme</keyword>
<evidence type="ECO:0000256" key="8">
    <source>
        <dbReference type="ARBA" id="ARBA00022884"/>
    </source>
</evidence>
<feature type="region of interest" description="Disordered" evidence="13">
    <location>
        <begin position="243"/>
        <end position="318"/>
    </location>
</feature>
<dbReference type="SUPFAM" id="SSF56672">
    <property type="entry name" value="DNA/RNA polymerases"/>
    <property type="match status" value="1"/>
</dbReference>
<evidence type="ECO:0000256" key="10">
    <source>
        <dbReference type="ARBA" id="ARBA00023125"/>
    </source>
</evidence>
<keyword evidence="3" id="KW-0548">Nucleotidyltransferase</keyword>
<dbReference type="EMBL" id="JBJQOH010000002">
    <property type="protein sequence ID" value="KAL3696411.1"/>
    <property type="molecule type" value="Genomic_DNA"/>
</dbReference>
<sequence>MKKENEELRTHVKLADQMEGDGAAQSFDNPIPSKGKGKVVEEDNQGGPLGEAEVVSKKRRTKHAEPPMPAVFDGKKSLSEFEIWVADMDAYLKFFDEDTWFEFAECRLVGDARTWCVNHQQKMELQGGEPMRTWSELKAMLKTHLVHADETSHHMWELWKLRQTCTIREYVQKFNHLVIQLKMTDEATQLFHFKKGLQSYYSHILDGWKRYRQTTQLEDLFQRLEDAEGTRAQNYSEQPRKIMRPITSGGTSYKPYSTTGNRPKFFGGKPRSQYQHQRTFSGNKGGTRPSGGQRTTTTVNSSAGSNKTGGARLFPTGPKPPVASKTVICFKCSKPGHYARECPHAATIATIVAEETEEMEEVPVGEDTTLEEPGEEMETEATEPEFEEPQVRQLIEHGDYLPWVELNTGGRVCTFLIDTGTDVNVMDEKLVAELKLPRTRIVNPLLVCFVQGSTTVREKLMSVPITIGGITRKHEFLVMKLGEKMDGILSWAWLSASKAKLDIAQGCVTLIDPWGVEATQQLKIREYSKESIPAAKAFQRISIAFQYCSARQFGKAMKEAEEAWMAVVSTDLSQQSEEDRVAQLPIHHDMERLLESTLTSCLRIYLKSYLLDVFVHDCHLVECPVISTHPNSKRSKCSFGQQCVVFLGCLIDEHGIHPNKLKVKAIMEWLQPKSVPKPRSFLGLAGYFRRFIWRFAHKAAALYKLINKRKMFRWGADSEVAFQELKRALGEAPVLKLPKMGEPFELHTDAS</sequence>